<dbReference type="GO" id="GO:0006281">
    <property type="term" value="P:DNA repair"/>
    <property type="evidence" value="ECO:0007669"/>
    <property type="project" value="TreeGrafter"/>
</dbReference>
<dbReference type="GO" id="GO:0016787">
    <property type="term" value="F:hydrolase activity"/>
    <property type="evidence" value="ECO:0007669"/>
    <property type="project" value="UniProtKB-KW"/>
</dbReference>
<dbReference type="InterPro" id="IPR049730">
    <property type="entry name" value="SNF2/RAD54-like_C"/>
</dbReference>
<dbReference type="CDD" id="cd18793">
    <property type="entry name" value="SF2_C_SNF"/>
    <property type="match status" value="1"/>
</dbReference>
<dbReference type="PANTHER" id="PTHR45626:SF22">
    <property type="entry name" value="DNA REPAIR PROTEIN RAD5"/>
    <property type="match status" value="1"/>
</dbReference>
<dbReference type="InterPro" id="IPR001841">
    <property type="entry name" value="Znf_RING"/>
</dbReference>
<dbReference type="InterPro" id="IPR000330">
    <property type="entry name" value="SNF2_N"/>
</dbReference>
<dbReference type="RefSeq" id="XP_008879903.1">
    <property type="nucleotide sequence ID" value="XM_008881681.1"/>
</dbReference>
<sequence length="979" mass="110481">MDSTDNVLLTVRGANVAEGPTGYANLRDSLCLSTTTELHAHQQAAVAWMLHRETNCDKVLHGGILADGPGLGKTLTMLSVIQLHRSSRPTLVVVPNQIIAQQWMKDMATHFAQTTWSSSIFNATTPINESHRIVIILMKDLAKEWHRRQSELSERGRSVSTLYHVSWSRICVDEVQEILGKSSLAAQMMQQLNAPIRWGLSGTPVSKVADIAGVAQFLQLAPYDSSTWWLQHDIAVALELVQPILDQIVWRTSSQHVSRSLQLPSQTILPTTFVQLSAIEFAAYRPHFERYIKDIRRRIASFKGNTSLITLHELRQLLHHPAVLNLCKGASHVSLLTKCTTSIDSSAGFIAHMATRQREQCSLALSQWLGVCLSCPKQLEIAYKTWQDLATEISVPWQVQLKVLSALSALHHVSPVRYRHQIHRAILDSPCQRRLPVTLWQRIFVYLHEDFSDQQLRVLIAQQHPLLAAFQDKATAFWTAHAAPWSQHNFQSQVEASFDLERRIQLPAMVAILNDFTNMRLSEAKSRVGIFERPTLWHYLRNKTTESIDVGEIRMVTMDLLGQYMEQFSASLKLLHDVMHADWRRELQMVLRGYRDCNHATRRLDRTLVVGREERWQRRDHAHGQGRGQISLGSRCVVCTLRNRIDLALSFLVTEGKTLTLMVIFFTLEAPPEMLGLFNDCIAHLEHMVSLATLLDNWLRVSCEAQNCMAYAGDDPSAAAFKRVKVAHEKFQLANCYRQYTSTIASLDETASPATNCCDFCGTAMTRSATSLLLCCHRFCAACIAKAASNEMATHRCLVCFKSQPFALAKAPPLPPSLLACGSKMDVILQDLTAIAPHEKCVVFSQFPEVLELVMTELTKRHVRSVQLRSGNQISLRHAFETDTDVRVLLLPLKKYNHGLNLVEATHVFLIEPSLQPALHAQAIARVKRLNQTRPTFVHRYAVRDTVEEAVDAAVTHDNHRLTKGDIYRIFAHDAFLST</sequence>
<evidence type="ECO:0000256" key="5">
    <source>
        <dbReference type="ARBA" id="ARBA00022833"/>
    </source>
</evidence>
<dbReference type="InterPro" id="IPR027417">
    <property type="entry name" value="P-loop_NTPase"/>
</dbReference>
<dbReference type="Gene3D" id="3.40.50.300">
    <property type="entry name" value="P-loop containing nucleotide triphosphate hydrolases"/>
    <property type="match status" value="2"/>
</dbReference>
<keyword evidence="5" id="KW-0862">Zinc</keyword>
<evidence type="ECO:0000256" key="7">
    <source>
        <dbReference type="PROSITE-ProRule" id="PRU00175"/>
    </source>
</evidence>
<evidence type="ECO:0000256" key="6">
    <source>
        <dbReference type="ARBA" id="ARBA00022840"/>
    </source>
</evidence>
<dbReference type="PANTHER" id="PTHR45626">
    <property type="entry name" value="TRANSCRIPTION TERMINATION FACTOR 2-RELATED"/>
    <property type="match status" value="1"/>
</dbReference>
<feature type="domain" description="RING-type" evidence="8">
    <location>
        <begin position="758"/>
        <end position="800"/>
    </location>
</feature>
<evidence type="ECO:0000259" key="8">
    <source>
        <dbReference type="PROSITE" id="PS50089"/>
    </source>
</evidence>
<dbReference type="STRING" id="157072.A0A024TD04"/>
<evidence type="ECO:0000256" key="2">
    <source>
        <dbReference type="ARBA" id="ARBA00022741"/>
    </source>
</evidence>
<gene>
    <name evidence="10" type="ORF">H310_13993</name>
</gene>
<dbReference type="OrthoDB" id="423559at2759"/>
<evidence type="ECO:0000256" key="4">
    <source>
        <dbReference type="ARBA" id="ARBA00022801"/>
    </source>
</evidence>
<dbReference type="InterPro" id="IPR050628">
    <property type="entry name" value="SNF2_RAD54_helicase_TF"/>
</dbReference>
<evidence type="ECO:0008006" key="11">
    <source>
        <dbReference type="Google" id="ProtNLM"/>
    </source>
</evidence>
<dbReference type="GO" id="GO:0005634">
    <property type="term" value="C:nucleus"/>
    <property type="evidence" value="ECO:0007669"/>
    <property type="project" value="TreeGrafter"/>
</dbReference>
<dbReference type="VEuPathDB" id="FungiDB:H310_13993"/>
<keyword evidence="6" id="KW-0067">ATP-binding</keyword>
<evidence type="ECO:0000313" key="10">
    <source>
        <dbReference type="EMBL" id="ETV91451.1"/>
    </source>
</evidence>
<evidence type="ECO:0000256" key="1">
    <source>
        <dbReference type="ARBA" id="ARBA00022723"/>
    </source>
</evidence>
<dbReference type="Pfam" id="PF00176">
    <property type="entry name" value="SNF2-rel_dom"/>
    <property type="match status" value="1"/>
</dbReference>
<dbReference type="PROSITE" id="PS00518">
    <property type="entry name" value="ZF_RING_1"/>
    <property type="match status" value="1"/>
</dbReference>
<dbReference type="GO" id="GO:0008094">
    <property type="term" value="F:ATP-dependent activity, acting on DNA"/>
    <property type="evidence" value="ECO:0007669"/>
    <property type="project" value="TreeGrafter"/>
</dbReference>
<dbReference type="InterPro" id="IPR017907">
    <property type="entry name" value="Znf_RING_CS"/>
</dbReference>
<dbReference type="InterPro" id="IPR014001">
    <property type="entry name" value="Helicase_ATP-bd"/>
</dbReference>
<accession>A0A024TD04</accession>
<dbReference type="PROSITE" id="PS51192">
    <property type="entry name" value="HELICASE_ATP_BIND_1"/>
    <property type="match status" value="1"/>
</dbReference>
<dbReference type="PROSITE" id="PS50089">
    <property type="entry name" value="ZF_RING_2"/>
    <property type="match status" value="1"/>
</dbReference>
<keyword evidence="1" id="KW-0479">Metal-binding</keyword>
<evidence type="ECO:0000256" key="3">
    <source>
        <dbReference type="ARBA" id="ARBA00022771"/>
    </source>
</evidence>
<dbReference type="GO" id="GO:0005524">
    <property type="term" value="F:ATP binding"/>
    <property type="evidence" value="ECO:0007669"/>
    <property type="project" value="UniProtKB-KW"/>
</dbReference>
<evidence type="ECO:0000259" key="9">
    <source>
        <dbReference type="PROSITE" id="PS51192"/>
    </source>
</evidence>
<dbReference type="eggNOG" id="KOG0298">
    <property type="taxonomic scope" value="Eukaryota"/>
</dbReference>
<reference evidence="10" key="1">
    <citation type="submission" date="2013-12" db="EMBL/GenBank/DDBJ databases">
        <title>The Genome Sequence of Aphanomyces invadans NJM9701.</title>
        <authorList>
            <consortium name="The Broad Institute Genomics Platform"/>
            <person name="Russ C."/>
            <person name="Tyler B."/>
            <person name="van West P."/>
            <person name="Dieguez-Uribeondo J."/>
            <person name="Young S.K."/>
            <person name="Zeng Q."/>
            <person name="Gargeya S."/>
            <person name="Fitzgerald M."/>
            <person name="Abouelleil A."/>
            <person name="Alvarado L."/>
            <person name="Chapman S.B."/>
            <person name="Gainer-Dewar J."/>
            <person name="Goldberg J."/>
            <person name="Griggs A."/>
            <person name="Gujja S."/>
            <person name="Hansen M."/>
            <person name="Howarth C."/>
            <person name="Imamovic A."/>
            <person name="Ireland A."/>
            <person name="Larimer J."/>
            <person name="McCowan C."/>
            <person name="Murphy C."/>
            <person name="Pearson M."/>
            <person name="Poon T.W."/>
            <person name="Priest M."/>
            <person name="Roberts A."/>
            <person name="Saif S."/>
            <person name="Shea T."/>
            <person name="Sykes S."/>
            <person name="Wortman J."/>
            <person name="Nusbaum C."/>
            <person name="Birren B."/>
        </authorList>
    </citation>
    <scope>NUCLEOTIDE SEQUENCE [LARGE SCALE GENOMIC DNA]</scope>
    <source>
        <strain evidence="10">NJM9701</strain>
    </source>
</reference>
<dbReference type="SUPFAM" id="SSF52540">
    <property type="entry name" value="P-loop containing nucleoside triphosphate hydrolases"/>
    <property type="match status" value="2"/>
</dbReference>
<name>A0A024TD04_9STRA</name>
<keyword evidence="3 7" id="KW-0863">Zinc-finger</keyword>
<keyword evidence="4" id="KW-0378">Hydrolase</keyword>
<dbReference type="GO" id="GO:0008270">
    <property type="term" value="F:zinc ion binding"/>
    <property type="evidence" value="ECO:0007669"/>
    <property type="project" value="UniProtKB-KW"/>
</dbReference>
<dbReference type="EMBL" id="KI914010">
    <property type="protein sequence ID" value="ETV91451.1"/>
    <property type="molecule type" value="Genomic_DNA"/>
</dbReference>
<dbReference type="AlphaFoldDB" id="A0A024TD04"/>
<keyword evidence="2" id="KW-0547">Nucleotide-binding</keyword>
<dbReference type="GeneID" id="20091043"/>
<feature type="domain" description="Helicase ATP-binding" evidence="9">
    <location>
        <begin position="54"/>
        <end position="222"/>
    </location>
</feature>
<proteinExistence type="predicted"/>
<organism evidence="10">
    <name type="scientific">Aphanomyces invadans</name>
    <dbReference type="NCBI Taxonomy" id="157072"/>
    <lineage>
        <taxon>Eukaryota</taxon>
        <taxon>Sar</taxon>
        <taxon>Stramenopiles</taxon>
        <taxon>Oomycota</taxon>
        <taxon>Saprolegniomycetes</taxon>
        <taxon>Saprolegniales</taxon>
        <taxon>Verrucalvaceae</taxon>
        <taxon>Aphanomyces</taxon>
    </lineage>
</organism>
<dbReference type="SMART" id="SM00487">
    <property type="entry name" value="DEXDc"/>
    <property type="match status" value="1"/>
</dbReference>
<protein>
    <recommendedName>
        <fullName evidence="11">RING-type domain-containing protein</fullName>
    </recommendedName>
</protein>